<name>A0A1X6YTG4_9RHOB</name>
<keyword evidence="3" id="KW-1185">Reference proteome</keyword>
<organism evidence="2 3">
    <name type="scientific">Roseovarius halotolerans</name>
    <dbReference type="NCBI Taxonomy" id="505353"/>
    <lineage>
        <taxon>Bacteria</taxon>
        <taxon>Pseudomonadati</taxon>
        <taxon>Pseudomonadota</taxon>
        <taxon>Alphaproteobacteria</taxon>
        <taxon>Rhodobacterales</taxon>
        <taxon>Roseobacteraceae</taxon>
        <taxon>Roseovarius</taxon>
    </lineage>
</organism>
<feature type="region of interest" description="Disordered" evidence="1">
    <location>
        <begin position="1"/>
        <end position="22"/>
    </location>
</feature>
<accession>A0A1X6YTG4</accession>
<evidence type="ECO:0000256" key="1">
    <source>
        <dbReference type="SAM" id="MobiDB-lite"/>
    </source>
</evidence>
<evidence type="ECO:0000313" key="2">
    <source>
        <dbReference type="EMBL" id="SLN30993.1"/>
    </source>
</evidence>
<evidence type="ECO:0000313" key="3">
    <source>
        <dbReference type="Proteomes" id="UP000193207"/>
    </source>
</evidence>
<protein>
    <submittedName>
        <fullName evidence="2">Uncharacterized protein</fullName>
    </submittedName>
</protein>
<sequence>MARNCRTGLPMRRRPSGDPMAEYDRLPRAARRWLAEATLPWSARSVRRVWQRALERSGGDEAAALAGLEQAEAARLRREAMHLAGAADGNCAGLGPQARRG</sequence>
<dbReference type="InterPro" id="IPR045386">
    <property type="entry name" value="DUF6525"/>
</dbReference>
<dbReference type="EMBL" id="FWFU01000002">
    <property type="protein sequence ID" value="SLN30993.1"/>
    <property type="molecule type" value="Genomic_DNA"/>
</dbReference>
<reference evidence="2 3" key="1">
    <citation type="submission" date="2017-03" db="EMBL/GenBank/DDBJ databases">
        <authorList>
            <person name="Afonso C.L."/>
            <person name="Miller P.J."/>
            <person name="Scott M.A."/>
            <person name="Spackman E."/>
            <person name="Goraichik I."/>
            <person name="Dimitrov K.M."/>
            <person name="Suarez D.L."/>
            <person name="Swayne D.E."/>
        </authorList>
    </citation>
    <scope>NUCLEOTIDE SEQUENCE [LARGE SCALE GENOMIC DNA]</scope>
    <source>
        <strain evidence="2 3">CECT 8110</strain>
    </source>
</reference>
<dbReference type="RefSeq" id="WP_085817104.1">
    <property type="nucleotide sequence ID" value="NZ_FWFU01000002.1"/>
</dbReference>
<dbReference type="Pfam" id="PF20135">
    <property type="entry name" value="DUF6525"/>
    <property type="match status" value="1"/>
</dbReference>
<proteinExistence type="predicted"/>
<dbReference type="AlphaFoldDB" id="A0A1X6YTG4"/>
<dbReference type="Proteomes" id="UP000193207">
    <property type="component" value="Unassembled WGS sequence"/>
</dbReference>
<gene>
    <name evidence="2" type="ORF">ROH8110_01446</name>
</gene>